<dbReference type="SMART" id="SM00233">
    <property type="entry name" value="PH"/>
    <property type="match status" value="1"/>
</dbReference>
<dbReference type="PANTHER" id="PTHR13944:SF20">
    <property type="entry name" value="RHO GUANINE NUCLEOTIDE EXCHANGE FACTOR 2"/>
    <property type="match status" value="1"/>
</dbReference>
<keyword evidence="5" id="KW-0862">Zinc</keyword>
<dbReference type="GO" id="GO:0005737">
    <property type="term" value="C:cytoplasm"/>
    <property type="evidence" value="ECO:0007669"/>
    <property type="project" value="UniProtKB-SubCell"/>
</dbReference>
<dbReference type="InterPro" id="IPR051632">
    <property type="entry name" value="Rho_GEF"/>
</dbReference>
<keyword evidence="6 7" id="KW-0175">Coiled coil</keyword>
<dbReference type="InterPro" id="IPR000219">
    <property type="entry name" value="DH_dom"/>
</dbReference>
<dbReference type="PROSITE" id="PS50003">
    <property type="entry name" value="PH_DOMAIN"/>
    <property type="match status" value="1"/>
</dbReference>
<dbReference type="GO" id="GO:0007015">
    <property type="term" value="P:actin filament organization"/>
    <property type="evidence" value="ECO:0007669"/>
    <property type="project" value="TreeGrafter"/>
</dbReference>
<evidence type="ECO:0000256" key="1">
    <source>
        <dbReference type="ARBA" id="ARBA00004496"/>
    </source>
</evidence>
<evidence type="ECO:0000256" key="2">
    <source>
        <dbReference type="ARBA" id="ARBA00022490"/>
    </source>
</evidence>
<dbReference type="GO" id="GO:0008270">
    <property type="term" value="F:zinc ion binding"/>
    <property type="evidence" value="ECO:0007669"/>
    <property type="project" value="UniProtKB-KW"/>
</dbReference>
<dbReference type="GO" id="GO:0008017">
    <property type="term" value="F:microtubule binding"/>
    <property type="evidence" value="ECO:0007669"/>
    <property type="project" value="TreeGrafter"/>
</dbReference>
<dbReference type="GO" id="GO:0045666">
    <property type="term" value="P:positive regulation of neuron differentiation"/>
    <property type="evidence" value="ECO:0007669"/>
    <property type="project" value="TreeGrafter"/>
</dbReference>
<protein>
    <recommendedName>
        <fullName evidence="13">DH domain-containing protein</fullName>
    </recommendedName>
</protein>
<dbReference type="SMART" id="SM00325">
    <property type="entry name" value="RhoGEF"/>
    <property type="match status" value="1"/>
</dbReference>
<keyword evidence="2" id="KW-0963">Cytoplasm</keyword>
<dbReference type="Pfam" id="PF00621">
    <property type="entry name" value="RhoGEF"/>
    <property type="match status" value="1"/>
</dbReference>
<organism evidence="11 12">
    <name type="scientific">Takifugu bimaculatus</name>
    <dbReference type="NCBI Taxonomy" id="433685"/>
    <lineage>
        <taxon>Eukaryota</taxon>
        <taxon>Metazoa</taxon>
        <taxon>Chordata</taxon>
        <taxon>Craniata</taxon>
        <taxon>Vertebrata</taxon>
        <taxon>Euteleostomi</taxon>
        <taxon>Actinopterygii</taxon>
        <taxon>Neopterygii</taxon>
        <taxon>Teleostei</taxon>
        <taxon>Neoteleostei</taxon>
        <taxon>Acanthomorphata</taxon>
        <taxon>Eupercaria</taxon>
        <taxon>Tetraodontiformes</taxon>
        <taxon>Tetradontoidea</taxon>
        <taxon>Tetraodontidae</taxon>
        <taxon>Takifugu</taxon>
    </lineage>
</organism>
<evidence type="ECO:0000256" key="6">
    <source>
        <dbReference type="ARBA" id="ARBA00023054"/>
    </source>
</evidence>
<evidence type="ECO:0000313" key="12">
    <source>
        <dbReference type="Proteomes" id="UP000516260"/>
    </source>
</evidence>
<dbReference type="InterPro" id="IPR001849">
    <property type="entry name" value="PH_domain"/>
</dbReference>
<comment type="caution">
    <text evidence="11">The sequence shown here is derived from an EMBL/GenBank/DDBJ whole genome shotgun (WGS) entry which is preliminary data.</text>
</comment>
<proteinExistence type="predicted"/>
<dbReference type="GO" id="GO:0032587">
    <property type="term" value="C:ruffle membrane"/>
    <property type="evidence" value="ECO:0007669"/>
    <property type="project" value="TreeGrafter"/>
</dbReference>
<feature type="domain" description="DH" evidence="10">
    <location>
        <begin position="1"/>
        <end position="176"/>
    </location>
</feature>
<dbReference type="Gene3D" id="2.30.29.30">
    <property type="entry name" value="Pleckstrin-homology domain (PH domain)/Phosphotyrosine-binding domain (PTB)"/>
    <property type="match status" value="1"/>
</dbReference>
<feature type="coiled-coil region" evidence="7">
    <location>
        <begin position="447"/>
        <end position="484"/>
    </location>
</feature>
<dbReference type="Pfam" id="PF17838">
    <property type="entry name" value="PH_16"/>
    <property type="match status" value="1"/>
</dbReference>
<dbReference type="GO" id="GO:0005085">
    <property type="term" value="F:guanyl-nucleotide exchange factor activity"/>
    <property type="evidence" value="ECO:0007669"/>
    <property type="project" value="UniProtKB-KW"/>
</dbReference>
<dbReference type="InterPro" id="IPR041020">
    <property type="entry name" value="PH_16"/>
</dbReference>
<dbReference type="SUPFAM" id="SSF50729">
    <property type="entry name" value="PH domain-like"/>
    <property type="match status" value="1"/>
</dbReference>
<dbReference type="PROSITE" id="PS50010">
    <property type="entry name" value="DH_2"/>
    <property type="match status" value="1"/>
</dbReference>
<keyword evidence="3" id="KW-0597">Phosphoprotein</keyword>
<reference evidence="11 12" key="1">
    <citation type="submission" date="2019-04" db="EMBL/GenBank/DDBJ databases">
        <title>The sequence and de novo assembly of Takifugu bimaculatus genome using PacBio and Hi-C technologies.</title>
        <authorList>
            <person name="Xu P."/>
            <person name="Liu B."/>
            <person name="Zhou Z."/>
        </authorList>
    </citation>
    <scope>NUCLEOTIDE SEQUENCE [LARGE SCALE GENOMIC DNA]</scope>
    <source>
        <strain evidence="11">TB-2018</strain>
        <tissue evidence="11">Muscle</tissue>
    </source>
</reference>
<dbReference type="GO" id="GO:0005856">
    <property type="term" value="C:cytoskeleton"/>
    <property type="evidence" value="ECO:0007669"/>
    <property type="project" value="TreeGrafter"/>
</dbReference>
<dbReference type="EMBL" id="SWLE01000013">
    <property type="protein sequence ID" value="TNM93081.1"/>
    <property type="molecule type" value="Genomic_DNA"/>
</dbReference>
<keyword evidence="4" id="KW-0344">Guanine-nucleotide releasing factor</keyword>
<feature type="region of interest" description="Disordered" evidence="8">
    <location>
        <begin position="492"/>
        <end position="529"/>
    </location>
</feature>
<evidence type="ECO:0000256" key="8">
    <source>
        <dbReference type="SAM" id="MobiDB-lite"/>
    </source>
</evidence>
<evidence type="ECO:0000313" key="11">
    <source>
        <dbReference type="EMBL" id="TNM93081.1"/>
    </source>
</evidence>
<dbReference type="InterPro" id="IPR011993">
    <property type="entry name" value="PH-like_dom_sf"/>
</dbReference>
<dbReference type="GO" id="GO:0035023">
    <property type="term" value="P:regulation of Rho protein signal transduction"/>
    <property type="evidence" value="ECO:0007669"/>
    <property type="project" value="TreeGrafter"/>
</dbReference>
<dbReference type="CDD" id="cd00160">
    <property type="entry name" value="RhoGEF"/>
    <property type="match status" value="1"/>
</dbReference>
<evidence type="ECO:0000256" key="5">
    <source>
        <dbReference type="ARBA" id="ARBA00022771"/>
    </source>
</evidence>
<evidence type="ECO:0000259" key="10">
    <source>
        <dbReference type="PROSITE" id="PS50010"/>
    </source>
</evidence>
<keyword evidence="5" id="KW-0863">Zinc-finger</keyword>
<evidence type="ECO:0000259" key="9">
    <source>
        <dbReference type="PROSITE" id="PS50003"/>
    </source>
</evidence>
<dbReference type="AlphaFoldDB" id="A0A4Z2BL73"/>
<name>A0A4Z2BL73_9TELE</name>
<dbReference type="InterPro" id="IPR035899">
    <property type="entry name" value="DBL_dom_sf"/>
</dbReference>
<evidence type="ECO:0000256" key="7">
    <source>
        <dbReference type="SAM" id="Coils"/>
    </source>
</evidence>
<evidence type="ECO:0000256" key="3">
    <source>
        <dbReference type="ARBA" id="ARBA00022553"/>
    </source>
</evidence>
<feature type="compositionally biased region" description="Acidic residues" evidence="8">
    <location>
        <begin position="511"/>
        <end position="529"/>
    </location>
</feature>
<dbReference type="Proteomes" id="UP000516260">
    <property type="component" value="Chromosome 20"/>
</dbReference>
<dbReference type="PANTHER" id="PTHR13944">
    <property type="entry name" value="AGAP007712-PA"/>
    <property type="match status" value="1"/>
</dbReference>
<dbReference type="GO" id="GO:0000902">
    <property type="term" value="P:cell morphogenesis"/>
    <property type="evidence" value="ECO:0007669"/>
    <property type="project" value="TreeGrafter"/>
</dbReference>
<dbReference type="SUPFAM" id="SSF48065">
    <property type="entry name" value="DBL homology domain (DH-domain)"/>
    <property type="match status" value="1"/>
</dbReference>
<accession>A0A4Z2BL73</accession>
<gene>
    <name evidence="11" type="ORF">fugu_018483</name>
</gene>
<comment type="subcellular location">
    <subcellularLocation>
        <location evidence="1">Cytoplasm</location>
    </subcellularLocation>
</comment>
<keyword evidence="12" id="KW-1185">Reference proteome</keyword>
<sequence length="529" mass="60999">MERVLRQGMLDELQLNPSIVHGLFPCLNQLIRIHSHFLDQLFLRRDNSLQPGSGHNFTIHQLGDILLEQFSGQNADDMKKTYAEFCSRHLKVVKLYKELLTRDKKFQSFIRRVSRGPLLRCHGFQECILLVTQRISKYPVLIQSILDNTTGDDEEVSCLVKAFSMVKELLSSVDQQMEDLEKTQRLKEILSKLDPRAETRVREGGLFKSAELLRRKLLHDGNLLWKTPGSRHKDVQVLLMTDVLVFLQEKDQRYIFSCLDKPAVLSLQNLIVRDIANQERGMFLIIDSSPPVMYEFHATTKEKKNVWMRHIQHAVSRCPSREEFPLIETEHKAFLRRLRADLHQKNQEVLELLQERVTLFCELAEVTSGYEHLYMNGSQDFIGAKEISQSLMNLSVYLHALQAAVIKQDSILELLQQEQEPAAGLCHSLGQVGANRETRAGSSTGELVLLQRQHSLLQEELLRLRDAENRFKDSEKARAKLEREVRHMRTCCREKTVQEPTHQPDAPQENSDLEVDMTSEDEDGTASES</sequence>
<dbReference type="Gene3D" id="1.20.900.10">
    <property type="entry name" value="Dbl homology (DH) domain"/>
    <property type="match status" value="1"/>
</dbReference>
<evidence type="ECO:0008006" key="13">
    <source>
        <dbReference type="Google" id="ProtNLM"/>
    </source>
</evidence>
<keyword evidence="5" id="KW-0479">Metal-binding</keyword>
<evidence type="ECO:0000256" key="4">
    <source>
        <dbReference type="ARBA" id="ARBA00022658"/>
    </source>
</evidence>
<feature type="domain" description="PH" evidence="9">
    <location>
        <begin position="216"/>
        <end position="316"/>
    </location>
</feature>